<proteinExistence type="predicted"/>
<accession>A0A3M6TPI9</accession>
<protein>
    <submittedName>
        <fullName evidence="1">Uncharacterized protein</fullName>
    </submittedName>
</protein>
<dbReference type="AlphaFoldDB" id="A0A3M6TPI9"/>
<evidence type="ECO:0000313" key="1">
    <source>
        <dbReference type="EMBL" id="RMX43174.1"/>
    </source>
</evidence>
<organism evidence="1 2">
    <name type="scientific">Pocillopora damicornis</name>
    <name type="common">Cauliflower coral</name>
    <name type="synonym">Millepora damicornis</name>
    <dbReference type="NCBI Taxonomy" id="46731"/>
    <lineage>
        <taxon>Eukaryota</taxon>
        <taxon>Metazoa</taxon>
        <taxon>Cnidaria</taxon>
        <taxon>Anthozoa</taxon>
        <taxon>Hexacorallia</taxon>
        <taxon>Scleractinia</taxon>
        <taxon>Astrocoeniina</taxon>
        <taxon>Pocilloporidae</taxon>
        <taxon>Pocillopora</taxon>
    </lineage>
</organism>
<dbReference type="Proteomes" id="UP000275408">
    <property type="component" value="Unassembled WGS sequence"/>
</dbReference>
<reference evidence="1 2" key="1">
    <citation type="journal article" date="2018" name="Sci. Rep.">
        <title>Comparative analysis of the Pocillopora damicornis genome highlights role of immune system in coral evolution.</title>
        <authorList>
            <person name="Cunning R."/>
            <person name="Bay R.A."/>
            <person name="Gillette P."/>
            <person name="Baker A.C."/>
            <person name="Traylor-Knowles N."/>
        </authorList>
    </citation>
    <scope>NUCLEOTIDE SEQUENCE [LARGE SCALE GENOMIC DNA]</scope>
    <source>
        <strain evidence="1">RSMAS</strain>
        <tissue evidence="1">Whole animal</tissue>
    </source>
</reference>
<sequence length="91" mass="10954">MVQEGKLKARDKKAIKESSEKYIVSEKLVADYIEHLTDIIEMRKDKRPTDNDRKRAERKQQGYNDIDWQDLYRRSQLSSLRVSELELYINH</sequence>
<gene>
    <name evidence="1" type="ORF">pdam_00009715</name>
</gene>
<dbReference type="EMBL" id="RCHS01003241">
    <property type="protein sequence ID" value="RMX43174.1"/>
    <property type="molecule type" value="Genomic_DNA"/>
</dbReference>
<name>A0A3M6TPI9_POCDA</name>
<keyword evidence="2" id="KW-1185">Reference proteome</keyword>
<comment type="caution">
    <text evidence="1">The sequence shown here is derived from an EMBL/GenBank/DDBJ whole genome shotgun (WGS) entry which is preliminary data.</text>
</comment>
<evidence type="ECO:0000313" key="2">
    <source>
        <dbReference type="Proteomes" id="UP000275408"/>
    </source>
</evidence>